<name>A0A3A9KBY0_9BACI</name>
<keyword evidence="1" id="KW-0472">Membrane</keyword>
<accession>A0A3A9KBY0</accession>
<dbReference type="Proteomes" id="UP000281498">
    <property type="component" value="Unassembled WGS sequence"/>
</dbReference>
<evidence type="ECO:0000313" key="2">
    <source>
        <dbReference type="EMBL" id="RKL67991.1"/>
    </source>
</evidence>
<keyword evidence="3" id="KW-1185">Reference proteome</keyword>
<evidence type="ECO:0000313" key="3">
    <source>
        <dbReference type="Proteomes" id="UP000281498"/>
    </source>
</evidence>
<evidence type="ECO:0000256" key="1">
    <source>
        <dbReference type="SAM" id="Phobius"/>
    </source>
</evidence>
<dbReference type="InterPro" id="IPR014202">
    <property type="entry name" value="Spore_II_R"/>
</dbReference>
<dbReference type="RefSeq" id="WP_110938330.1">
    <property type="nucleotide sequence ID" value="NZ_KZ614147.1"/>
</dbReference>
<reference evidence="2 3" key="1">
    <citation type="submission" date="2017-10" db="EMBL/GenBank/DDBJ databases">
        <title>Bacillus sp. nov., a halophilic bacterium isolated from a Keqin Lake.</title>
        <authorList>
            <person name="Wang H."/>
        </authorList>
    </citation>
    <scope>NUCLEOTIDE SEQUENCE [LARGE SCALE GENOMIC DNA]</scope>
    <source>
        <strain evidence="2 3">KCTC 13187</strain>
    </source>
</reference>
<dbReference type="AlphaFoldDB" id="A0A3A9KBY0"/>
<dbReference type="EMBL" id="PDOE01000002">
    <property type="protein sequence ID" value="RKL67991.1"/>
    <property type="molecule type" value="Genomic_DNA"/>
</dbReference>
<proteinExistence type="predicted"/>
<comment type="caution">
    <text evidence="2">The sequence shown here is derived from an EMBL/GenBank/DDBJ whole genome shotgun (WGS) entry which is preliminary data.</text>
</comment>
<dbReference type="OrthoDB" id="9793324at2"/>
<feature type="transmembrane region" description="Helical" evidence="1">
    <location>
        <begin position="12"/>
        <end position="34"/>
    </location>
</feature>
<keyword evidence="1" id="KW-1133">Transmembrane helix</keyword>
<protein>
    <submittedName>
        <fullName evidence="2">Stage II sporulation protein R</fullName>
    </submittedName>
</protein>
<sequence length="224" mass="25361">MNKFLTNKQMTRLPLYIFFIITILILSWEGHFFYPQYAGASPYANADMLYGNQASEDFIPQESIRLRIKANSNSPVDQELKLNVRDKVSVEISKWTASLDDLSQARTVIESKIPEIEAVIAEEIQAIGSTSSFRVSLKNVEFPTKQYGNRLYPEGEYEAVFIEIGKGSGDNWWCVLFPPLCFVDASTDEPAETDASDSDVDEEEEVEVSFFIVDVVQSLWSKIS</sequence>
<organism evidence="2 3">
    <name type="scientific">Salipaludibacillus neizhouensis</name>
    <dbReference type="NCBI Taxonomy" id="885475"/>
    <lineage>
        <taxon>Bacteria</taxon>
        <taxon>Bacillati</taxon>
        <taxon>Bacillota</taxon>
        <taxon>Bacilli</taxon>
        <taxon>Bacillales</taxon>
        <taxon>Bacillaceae</taxon>
    </lineage>
</organism>
<keyword evidence="1" id="KW-0812">Transmembrane</keyword>
<dbReference type="NCBIfam" id="TIGR02837">
    <property type="entry name" value="spore_II_R"/>
    <property type="match status" value="1"/>
</dbReference>
<gene>
    <name evidence="2" type="primary">spoIIR</name>
    <name evidence="2" type="ORF">CR203_05655</name>
</gene>
<dbReference type="Pfam" id="PF09551">
    <property type="entry name" value="Spore_II_R"/>
    <property type="match status" value="1"/>
</dbReference>